<keyword evidence="3" id="KW-1185">Reference proteome</keyword>
<protein>
    <submittedName>
        <fullName evidence="2">Uncharacterized protein</fullName>
    </submittedName>
</protein>
<accession>A0A0M3TAL2</accession>
<dbReference type="STRING" id="361183.AMC99_01645"/>
<reference evidence="2 3" key="1">
    <citation type="submission" date="2015-09" db="EMBL/GenBank/DDBJ databases">
        <title>Complete genome sequence of a benzo[a]pyrene-degrading bacterium Altererythrobacter epoxidivorans CGMCC 1.7731T.</title>
        <authorList>
            <person name="Li Z."/>
            <person name="Cheng H."/>
            <person name="Huo Y."/>
            <person name="Xu X."/>
        </authorList>
    </citation>
    <scope>NUCLEOTIDE SEQUENCE [LARGE SCALE GENOMIC DNA]</scope>
    <source>
        <strain evidence="2 3">CGMCC 1.7731</strain>
    </source>
</reference>
<evidence type="ECO:0000313" key="2">
    <source>
        <dbReference type="EMBL" id="ALE16936.1"/>
    </source>
</evidence>
<evidence type="ECO:0000256" key="1">
    <source>
        <dbReference type="SAM" id="SignalP"/>
    </source>
</evidence>
<feature type="chain" id="PRO_5005789874" evidence="1">
    <location>
        <begin position="25"/>
        <end position="175"/>
    </location>
</feature>
<dbReference type="RefSeq" id="WP_157058281.1">
    <property type="nucleotide sequence ID" value="NZ_CP012669.1"/>
</dbReference>
<evidence type="ECO:0000313" key="3">
    <source>
        <dbReference type="Proteomes" id="UP000057938"/>
    </source>
</evidence>
<feature type="signal peptide" evidence="1">
    <location>
        <begin position="1"/>
        <end position="24"/>
    </location>
</feature>
<name>A0A0M3TAL2_9SPHN</name>
<sequence length="175" mass="18478">MNFNRVAKTGLLAAAMIIAAPAFADHHMEEAKADHTPEGSAIFVPAPPAGKGQIVFFRPGGMGMAMGCTVNQGTADDKTKITSLGNGKYAIVLADPGKQDYWVKSEKKDALTLLVEEGETQFVRCKIKMGLMAGRPDLSPSTAAEFVEKSDGLKPVDDEDLGEGALRAADIKAAK</sequence>
<dbReference type="KEGG" id="aep:AMC99_01645"/>
<gene>
    <name evidence="2" type="ORF">AMC99_01645</name>
</gene>
<dbReference type="AlphaFoldDB" id="A0A0M3TAL2"/>
<proteinExistence type="predicted"/>
<dbReference type="OrthoDB" id="7428674at2"/>
<dbReference type="EMBL" id="CP012669">
    <property type="protein sequence ID" value="ALE16936.1"/>
    <property type="molecule type" value="Genomic_DNA"/>
</dbReference>
<organism evidence="2 3">
    <name type="scientific">Altererythrobacter epoxidivorans</name>
    <dbReference type="NCBI Taxonomy" id="361183"/>
    <lineage>
        <taxon>Bacteria</taxon>
        <taxon>Pseudomonadati</taxon>
        <taxon>Pseudomonadota</taxon>
        <taxon>Alphaproteobacteria</taxon>
        <taxon>Sphingomonadales</taxon>
        <taxon>Erythrobacteraceae</taxon>
        <taxon>Altererythrobacter</taxon>
    </lineage>
</organism>
<dbReference type="Proteomes" id="UP000057938">
    <property type="component" value="Chromosome"/>
</dbReference>
<dbReference type="PATRIC" id="fig|361183.4.peg.1618"/>
<keyword evidence="1" id="KW-0732">Signal</keyword>